<evidence type="ECO:0000313" key="4">
    <source>
        <dbReference type="EMBL" id="RFA06978.1"/>
    </source>
</evidence>
<accession>A0A3E0VBU4</accession>
<dbReference type="SMART" id="SM00382">
    <property type="entry name" value="AAA"/>
    <property type="match status" value="1"/>
</dbReference>
<reference evidence="4 5" key="1">
    <citation type="submission" date="2017-04" db="EMBL/GenBank/DDBJ databases">
        <title>Comparative genome analysis of Subtercola boreus.</title>
        <authorList>
            <person name="Cho Y.-J."/>
            <person name="Cho A."/>
            <person name="Kim O.-S."/>
            <person name="Lee J.-I."/>
        </authorList>
    </citation>
    <scope>NUCLEOTIDE SEQUENCE [LARGE SCALE GENOMIC DNA]</scope>
    <source>
        <strain evidence="4 5">P27444</strain>
    </source>
</reference>
<dbReference type="AlphaFoldDB" id="A0A3E0VBU4"/>
<comment type="caution">
    <text evidence="4">The sequence shown here is derived from an EMBL/GenBank/DDBJ whole genome shotgun (WGS) entry which is preliminary data.</text>
</comment>
<evidence type="ECO:0000256" key="2">
    <source>
        <dbReference type="ARBA" id="ARBA00022840"/>
    </source>
</evidence>
<proteinExistence type="predicted"/>
<protein>
    <submittedName>
        <fullName evidence="4">Sugar ABC transporter ATP-binding protein</fullName>
    </submittedName>
</protein>
<dbReference type="GO" id="GO:0016887">
    <property type="term" value="F:ATP hydrolysis activity"/>
    <property type="evidence" value="ECO:0007669"/>
    <property type="project" value="InterPro"/>
</dbReference>
<dbReference type="Pfam" id="PF00005">
    <property type="entry name" value="ABC_tran"/>
    <property type="match status" value="1"/>
</dbReference>
<dbReference type="PROSITE" id="PS00211">
    <property type="entry name" value="ABC_TRANSPORTER_1"/>
    <property type="match status" value="1"/>
</dbReference>
<dbReference type="InterPro" id="IPR050107">
    <property type="entry name" value="ABC_carbohydrate_import_ATPase"/>
</dbReference>
<dbReference type="InterPro" id="IPR003593">
    <property type="entry name" value="AAA+_ATPase"/>
</dbReference>
<dbReference type="InterPro" id="IPR017871">
    <property type="entry name" value="ABC_transporter-like_CS"/>
</dbReference>
<dbReference type="InterPro" id="IPR003439">
    <property type="entry name" value="ABC_transporter-like_ATP-bd"/>
</dbReference>
<dbReference type="InterPro" id="IPR027417">
    <property type="entry name" value="P-loop_NTPase"/>
</dbReference>
<organism evidence="4 5">
    <name type="scientific">Subtercola boreus</name>
    <dbReference type="NCBI Taxonomy" id="120213"/>
    <lineage>
        <taxon>Bacteria</taxon>
        <taxon>Bacillati</taxon>
        <taxon>Actinomycetota</taxon>
        <taxon>Actinomycetes</taxon>
        <taxon>Micrococcales</taxon>
        <taxon>Microbacteriaceae</taxon>
        <taxon>Subtercola</taxon>
    </lineage>
</organism>
<feature type="domain" description="ABC transporter" evidence="3">
    <location>
        <begin position="247"/>
        <end position="490"/>
    </location>
</feature>
<dbReference type="EMBL" id="NBXA01000034">
    <property type="protein sequence ID" value="RFA06978.1"/>
    <property type="molecule type" value="Genomic_DNA"/>
</dbReference>
<dbReference type="PANTHER" id="PTHR43790">
    <property type="entry name" value="CARBOHYDRATE TRANSPORT ATP-BINDING PROTEIN MG119-RELATED"/>
    <property type="match status" value="1"/>
</dbReference>
<feature type="domain" description="ABC transporter" evidence="3">
    <location>
        <begin position="15"/>
        <end position="247"/>
    </location>
</feature>
<dbReference type="PANTHER" id="PTHR43790:SF8">
    <property type="entry name" value="SUGAR ABC TRANSPORTER ATP-BINDING PROTEIN"/>
    <property type="match status" value="1"/>
</dbReference>
<name>A0A3E0VBU4_9MICO</name>
<dbReference type="Proteomes" id="UP000256709">
    <property type="component" value="Unassembled WGS sequence"/>
</dbReference>
<dbReference type="Gene3D" id="3.40.50.300">
    <property type="entry name" value="P-loop containing nucleotide triphosphate hydrolases"/>
    <property type="match status" value="2"/>
</dbReference>
<dbReference type="SUPFAM" id="SSF52540">
    <property type="entry name" value="P-loop containing nucleoside triphosphate hydrolases"/>
    <property type="match status" value="2"/>
</dbReference>
<evidence type="ECO:0000256" key="1">
    <source>
        <dbReference type="ARBA" id="ARBA00022741"/>
    </source>
</evidence>
<evidence type="ECO:0000259" key="3">
    <source>
        <dbReference type="PROSITE" id="PS50893"/>
    </source>
</evidence>
<keyword evidence="2 4" id="KW-0067">ATP-binding</keyword>
<dbReference type="PROSITE" id="PS50893">
    <property type="entry name" value="ABC_TRANSPORTER_2"/>
    <property type="match status" value="2"/>
</dbReference>
<gene>
    <name evidence="4" type="ORF">B7R21_17555</name>
</gene>
<keyword evidence="1" id="KW-0547">Nucleotide-binding</keyword>
<sequence>MADTARVGQGAPPRLELIGLTVEFGATTALADVDIAIAPGEIVGLLGHNGAGKTTLFNVVSGVIPASSGSVLLDGAVLGPVITPAGAAARGITVIHQEPALVPNLTVFDNLFLARPGGTRRELRIRAQEALDRVGSSADLDLPVAALSLGQRQLVDLARGMLGSDMRLLLLDEPTAALGKRETVALHGLIRRLAAEGVAVVYVSHRLPDILDICTRAIVLRGGRLAVDRPTSEFTPATIAEALVPDLREVNLAYSKPGAERIAVPSYGVSARAGEVVGVFGMAGGEQFDLAARLGGADTPILCVLDGTEVEIDSPRTALRRRVHSVPPDRDTDGLLGGQSAIDNVLLPWFGHGVGSSWWVTPRTGGEIYDRARRELNILGPDARAEISQYSGGNRQKHLLARWMYPSPPDVLVMAQPTQGVDVGARLDIVDAVRAAAAAGAAVLVCSAESDEIASMCDRSYVVVGERTTSVPRTPEFNEDLLSALLALAAPTEPTPKAANE</sequence>
<evidence type="ECO:0000313" key="5">
    <source>
        <dbReference type="Proteomes" id="UP000256709"/>
    </source>
</evidence>
<dbReference type="OrthoDB" id="39350at2"/>
<dbReference type="GO" id="GO:0005524">
    <property type="term" value="F:ATP binding"/>
    <property type="evidence" value="ECO:0007669"/>
    <property type="project" value="UniProtKB-KW"/>
</dbReference>